<feature type="binding site" evidence="13">
    <location>
        <position position="148"/>
    </location>
    <ligand>
        <name>(S)-2,3,4,5-tetrahydrodipicolinate</name>
        <dbReference type="ChEBI" id="CHEBI:16845"/>
    </ligand>
</feature>
<evidence type="ECO:0000256" key="6">
    <source>
        <dbReference type="ARBA" id="ARBA00023002"/>
    </source>
</evidence>
<dbReference type="GO" id="GO:0019877">
    <property type="term" value="P:diaminopimelate biosynthetic process"/>
    <property type="evidence" value="ECO:0007669"/>
    <property type="project" value="UniProtKB-UniRule"/>
</dbReference>
<keyword evidence="7 13" id="KW-0520">NAD</keyword>
<dbReference type="InterPro" id="IPR036291">
    <property type="entry name" value="NAD(P)-bd_dom_sf"/>
</dbReference>
<feature type="domain" description="Dihydrodipicolinate reductase C-terminal" evidence="15">
    <location>
        <begin position="121"/>
        <end position="254"/>
    </location>
</feature>
<dbReference type="EMBL" id="PIQA01000001">
    <property type="protein sequence ID" value="RUO67317.1"/>
    <property type="molecule type" value="Genomic_DNA"/>
</dbReference>
<comment type="catalytic activity">
    <reaction evidence="11 13">
        <text>(S)-2,3,4,5-tetrahydrodipicolinate + NADP(+) + H2O = (2S,4S)-4-hydroxy-2,3,4,5-tetrahydrodipicolinate + NADPH + H(+)</text>
        <dbReference type="Rhea" id="RHEA:35331"/>
        <dbReference type="ChEBI" id="CHEBI:15377"/>
        <dbReference type="ChEBI" id="CHEBI:15378"/>
        <dbReference type="ChEBI" id="CHEBI:16845"/>
        <dbReference type="ChEBI" id="CHEBI:57783"/>
        <dbReference type="ChEBI" id="CHEBI:58349"/>
        <dbReference type="ChEBI" id="CHEBI:67139"/>
        <dbReference type="EC" id="1.17.1.8"/>
    </reaction>
</comment>
<dbReference type="Gene3D" id="3.40.50.720">
    <property type="entry name" value="NAD(P)-binding Rossmann-like Domain"/>
    <property type="match status" value="1"/>
</dbReference>
<comment type="caution">
    <text evidence="13">Lacks conserved residue(s) required for the propagation of feature annotation.</text>
</comment>
<dbReference type="RefSeq" id="WP_126751001.1">
    <property type="nucleotide sequence ID" value="NZ_JBHUMT010000016.1"/>
</dbReference>
<evidence type="ECO:0000256" key="13">
    <source>
        <dbReference type="HAMAP-Rule" id="MF_00102"/>
    </source>
</evidence>
<comment type="catalytic activity">
    <reaction evidence="12 13">
        <text>(S)-2,3,4,5-tetrahydrodipicolinate + NAD(+) + H2O = (2S,4S)-4-hydroxy-2,3,4,5-tetrahydrodipicolinate + NADH + H(+)</text>
        <dbReference type="Rhea" id="RHEA:35323"/>
        <dbReference type="ChEBI" id="CHEBI:15377"/>
        <dbReference type="ChEBI" id="CHEBI:15378"/>
        <dbReference type="ChEBI" id="CHEBI:16845"/>
        <dbReference type="ChEBI" id="CHEBI:57540"/>
        <dbReference type="ChEBI" id="CHEBI:57945"/>
        <dbReference type="ChEBI" id="CHEBI:67139"/>
        <dbReference type="EC" id="1.17.1.8"/>
    </reaction>
</comment>
<evidence type="ECO:0000256" key="3">
    <source>
        <dbReference type="ARBA" id="ARBA00022605"/>
    </source>
</evidence>
<dbReference type="GO" id="GO:0005737">
    <property type="term" value="C:cytoplasm"/>
    <property type="evidence" value="ECO:0007669"/>
    <property type="project" value="UniProtKB-SubCell"/>
</dbReference>
<evidence type="ECO:0000256" key="8">
    <source>
        <dbReference type="ARBA" id="ARBA00023154"/>
    </source>
</evidence>
<comment type="similarity">
    <text evidence="1 13">Belongs to the DapB family.</text>
</comment>
<evidence type="ECO:0000256" key="2">
    <source>
        <dbReference type="ARBA" id="ARBA00022490"/>
    </source>
</evidence>
<feature type="binding site" evidence="13">
    <location>
        <begin position="8"/>
        <end position="13"/>
    </location>
    <ligand>
        <name>NAD(+)</name>
        <dbReference type="ChEBI" id="CHEBI:57540"/>
    </ligand>
</feature>
<proteinExistence type="inferred from homology"/>
<sequence>MLKVGVLGASGRMGQAVVTALGQSEKAELTAAIVRSTSSVFGKELDNGLKYTSLQNTNAQNIDVLIDFSLPEALEENLTYALQSKLPVVVCTTGLTDEQKQMLVTASEQIPVLYARNTSVGVALLEQLVALASSALSTADIEIFEAHHKHKKDAPSGTAIALGEAAANGRRQNWSKVNGGVRGYGVRQDDSIGFSVMRAGDIIGEHQVTLATEGERIELGHKVSNRNTFAQGAINAGLWLYRQKPGNYGMQDILELNKVFSQLLKQ</sequence>
<keyword evidence="5 13" id="KW-0220">Diaminopimelate biosynthesis</keyword>
<feature type="binding site" evidence="13">
    <location>
        <position position="35"/>
    </location>
    <ligand>
        <name>NADP(+)</name>
        <dbReference type="ChEBI" id="CHEBI:58349"/>
    </ligand>
</feature>
<feature type="active site" description="Proton donor/acceptor" evidence="13">
    <location>
        <position position="147"/>
    </location>
</feature>
<evidence type="ECO:0000259" key="15">
    <source>
        <dbReference type="Pfam" id="PF05173"/>
    </source>
</evidence>
<dbReference type="GO" id="GO:0050661">
    <property type="term" value="F:NADP binding"/>
    <property type="evidence" value="ECO:0007669"/>
    <property type="project" value="UniProtKB-UniRule"/>
</dbReference>
<comment type="subcellular location">
    <subcellularLocation>
        <location evidence="13">Cytoplasm</location>
    </subcellularLocation>
</comment>
<dbReference type="GO" id="GO:0009089">
    <property type="term" value="P:lysine biosynthetic process via diaminopimelate"/>
    <property type="evidence" value="ECO:0007669"/>
    <property type="project" value="UniProtKB-UniRule"/>
</dbReference>
<comment type="subunit">
    <text evidence="13">Homotetramer.</text>
</comment>
<protein>
    <recommendedName>
        <fullName evidence="10 13">4-hydroxy-tetrahydrodipicolinate reductase</fullName>
        <shortName evidence="13">HTPA reductase</shortName>
        <ecNumber evidence="10 13">1.17.1.8</ecNumber>
    </recommendedName>
</protein>
<evidence type="ECO:0000256" key="7">
    <source>
        <dbReference type="ARBA" id="ARBA00023027"/>
    </source>
</evidence>
<keyword evidence="4 13" id="KW-0521">NADP</keyword>
<evidence type="ECO:0000256" key="1">
    <source>
        <dbReference type="ARBA" id="ARBA00006642"/>
    </source>
</evidence>
<dbReference type="SUPFAM" id="SSF51735">
    <property type="entry name" value="NAD(P)-binding Rossmann-fold domains"/>
    <property type="match status" value="1"/>
</dbReference>
<dbReference type="InterPro" id="IPR022663">
    <property type="entry name" value="DapB_C"/>
</dbReference>
<dbReference type="Pfam" id="PF05173">
    <property type="entry name" value="DapB_C"/>
    <property type="match status" value="1"/>
</dbReference>
<keyword evidence="3 13" id="KW-0028">Amino-acid biosynthesis</keyword>
<evidence type="ECO:0000256" key="10">
    <source>
        <dbReference type="ARBA" id="ARBA00038983"/>
    </source>
</evidence>
<comment type="caution">
    <text evidence="13">Was originally thought to be a dihydrodipicolinate reductase (DHDPR), catalyzing the conversion of dihydrodipicolinate to tetrahydrodipicolinate. However, it was shown in E.coli that the substrate of the enzymatic reaction is not dihydrodipicolinate (DHDP) but in fact (2S,4S)-4-hydroxy-2,3,4,5-tetrahydrodipicolinic acid (HTPA), the product released by the DapA-catalyzed reaction.</text>
</comment>
<evidence type="ECO:0000256" key="12">
    <source>
        <dbReference type="ARBA" id="ARBA00049396"/>
    </source>
</evidence>
<dbReference type="HAMAP" id="MF_00102">
    <property type="entry name" value="DapB"/>
    <property type="match status" value="1"/>
</dbReference>
<dbReference type="PROSITE" id="PS01298">
    <property type="entry name" value="DAPB"/>
    <property type="match status" value="1"/>
</dbReference>
<dbReference type="AlphaFoldDB" id="A0A432YVI2"/>
<dbReference type="PANTHER" id="PTHR20836">
    <property type="entry name" value="DIHYDRODIPICOLINATE REDUCTASE"/>
    <property type="match status" value="1"/>
</dbReference>
<evidence type="ECO:0000256" key="11">
    <source>
        <dbReference type="ARBA" id="ARBA00049080"/>
    </source>
</evidence>
<keyword evidence="2 13" id="KW-0963">Cytoplasm</keyword>
<dbReference type="InterPro" id="IPR022664">
    <property type="entry name" value="DapB_N_CS"/>
</dbReference>
<evidence type="ECO:0000256" key="5">
    <source>
        <dbReference type="ARBA" id="ARBA00022915"/>
    </source>
</evidence>
<dbReference type="GO" id="GO:0051287">
    <property type="term" value="F:NAD binding"/>
    <property type="evidence" value="ECO:0007669"/>
    <property type="project" value="UniProtKB-UniRule"/>
</dbReference>
<feature type="active site" description="Proton donor" evidence="13">
    <location>
        <position position="151"/>
    </location>
</feature>
<dbReference type="PIRSF" id="PIRSF000161">
    <property type="entry name" value="DHPR"/>
    <property type="match status" value="1"/>
</dbReference>
<comment type="pathway">
    <text evidence="9 13">Amino-acid biosynthesis; L-lysine biosynthesis via DAP pathway; (S)-tetrahydrodipicolinate from L-aspartate: step 4/4.</text>
</comment>
<evidence type="ECO:0000256" key="9">
    <source>
        <dbReference type="ARBA" id="ARBA00037922"/>
    </source>
</evidence>
<dbReference type="GO" id="GO:0008839">
    <property type="term" value="F:4-hydroxy-tetrahydrodipicolinate reductase"/>
    <property type="evidence" value="ECO:0007669"/>
    <property type="project" value="UniProtKB-UniRule"/>
</dbReference>
<evidence type="ECO:0000313" key="16">
    <source>
        <dbReference type="EMBL" id="RUO67317.1"/>
    </source>
</evidence>
<organism evidence="16 17">
    <name type="scientific">Idiomarina piscisalsi</name>
    <dbReference type="NCBI Taxonomy" id="1096243"/>
    <lineage>
        <taxon>Bacteria</taxon>
        <taxon>Pseudomonadati</taxon>
        <taxon>Pseudomonadota</taxon>
        <taxon>Gammaproteobacteria</taxon>
        <taxon>Alteromonadales</taxon>
        <taxon>Idiomarinaceae</taxon>
        <taxon>Idiomarina</taxon>
    </lineage>
</organism>
<feature type="domain" description="Dihydrodipicolinate reductase N-terminal" evidence="14">
    <location>
        <begin position="3"/>
        <end position="117"/>
    </location>
</feature>
<dbReference type="EC" id="1.17.1.8" evidence="10 13"/>
<accession>A0A432YVI2</accession>
<dbReference type="NCBIfam" id="TIGR00036">
    <property type="entry name" value="dapB"/>
    <property type="match status" value="1"/>
</dbReference>
<evidence type="ECO:0000259" key="14">
    <source>
        <dbReference type="Pfam" id="PF01113"/>
    </source>
</evidence>
<keyword evidence="8 13" id="KW-0457">Lysine biosynthesis</keyword>
<dbReference type="SUPFAM" id="SSF55347">
    <property type="entry name" value="Glyceraldehyde-3-phosphate dehydrogenase-like, C-terminal domain"/>
    <property type="match status" value="1"/>
</dbReference>
<evidence type="ECO:0000313" key="17">
    <source>
        <dbReference type="Proteomes" id="UP000288361"/>
    </source>
</evidence>
<evidence type="ECO:0000256" key="4">
    <source>
        <dbReference type="ARBA" id="ARBA00022857"/>
    </source>
</evidence>
<feature type="binding site" evidence="13">
    <location>
        <begin position="115"/>
        <end position="118"/>
    </location>
    <ligand>
        <name>NAD(+)</name>
        <dbReference type="ChEBI" id="CHEBI:57540"/>
    </ligand>
</feature>
<dbReference type="PANTHER" id="PTHR20836:SF0">
    <property type="entry name" value="4-HYDROXY-TETRAHYDRODIPICOLINATE REDUCTASE 1, CHLOROPLASTIC-RELATED"/>
    <property type="match status" value="1"/>
</dbReference>
<reference evidence="16 17" key="1">
    <citation type="journal article" date="2011" name="Front. Microbiol.">
        <title>Genomic signatures of strain selection and enhancement in Bacillus atrophaeus var. globigii, a historical biowarfare simulant.</title>
        <authorList>
            <person name="Gibbons H.S."/>
            <person name="Broomall S.M."/>
            <person name="McNew L.A."/>
            <person name="Daligault H."/>
            <person name="Chapman C."/>
            <person name="Bruce D."/>
            <person name="Karavis M."/>
            <person name="Krepps M."/>
            <person name="McGregor P.A."/>
            <person name="Hong C."/>
            <person name="Park K.H."/>
            <person name="Akmal A."/>
            <person name="Feldman A."/>
            <person name="Lin J.S."/>
            <person name="Chang W.E."/>
            <person name="Higgs B.W."/>
            <person name="Demirev P."/>
            <person name="Lindquist J."/>
            <person name="Liem A."/>
            <person name="Fochler E."/>
            <person name="Read T.D."/>
            <person name="Tapia R."/>
            <person name="Johnson S."/>
            <person name="Bishop-Lilly K.A."/>
            <person name="Detter C."/>
            <person name="Han C."/>
            <person name="Sozhamannan S."/>
            <person name="Rosenzweig C.N."/>
            <person name="Skowronski E.W."/>
        </authorList>
    </citation>
    <scope>NUCLEOTIDE SEQUENCE [LARGE SCALE GENOMIC DNA]</scope>
    <source>
        <strain evidence="16 17">TPS4-2</strain>
    </source>
</reference>
<dbReference type="GO" id="GO:0016726">
    <property type="term" value="F:oxidoreductase activity, acting on CH or CH2 groups, NAD or NADP as acceptor"/>
    <property type="evidence" value="ECO:0007669"/>
    <property type="project" value="UniProtKB-UniRule"/>
</dbReference>
<dbReference type="InterPro" id="IPR023940">
    <property type="entry name" value="DHDPR_bac"/>
</dbReference>
<gene>
    <name evidence="13" type="primary">dapB</name>
    <name evidence="16" type="ORF">CWI73_00130</name>
</gene>
<name>A0A432YVI2_9GAMM</name>
<dbReference type="UniPathway" id="UPA00034">
    <property type="reaction ID" value="UER00018"/>
</dbReference>
<feature type="binding site" evidence="13">
    <location>
        <begin position="157"/>
        <end position="158"/>
    </location>
    <ligand>
        <name>(S)-2,3,4,5-tetrahydrodipicolinate</name>
        <dbReference type="ChEBI" id="CHEBI:16845"/>
    </ligand>
</feature>
<feature type="binding site" evidence="13">
    <location>
        <begin position="91"/>
        <end position="93"/>
    </location>
    <ligand>
        <name>NAD(+)</name>
        <dbReference type="ChEBI" id="CHEBI:57540"/>
    </ligand>
</feature>
<comment type="caution">
    <text evidence="16">The sequence shown here is derived from an EMBL/GenBank/DDBJ whole genome shotgun (WGS) entry which is preliminary data.</text>
</comment>
<keyword evidence="6 13" id="KW-0560">Oxidoreductase</keyword>
<dbReference type="Pfam" id="PF01113">
    <property type="entry name" value="DapB_N"/>
    <property type="match status" value="1"/>
</dbReference>
<dbReference type="Proteomes" id="UP000288361">
    <property type="component" value="Unassembled WGS sequence"/>
</dbReference>
<dbReference type="InterPro" id="IPR000846">
    <property type="entry name" value="DapB_N"/>
</dbReference>
<dbReference type="CDD" id="cd02274">
    <property type="entry name" value="DHDPR_N"/>
    <property type="match status" value="1"/>
</dbReference>
<comment type="function">
    <text evidence="13">Catalyzes the conversion of 4-hydroxy-tetrahydrodipicolinate (HTPA) to tetrahydrodipicolinate.</text>
</comment>
<dbReference type="Gene3D" id="3.30.360.10">
    <property type="entry name" value="Dihydrodipicolinate Reductase, domain 2"/>
    <property type="match status" value="1"/>
</dbReference>